<dbReference type="EMBL" id="UYRX01000830">
    <property type="protein sequence ID" value="VDK86542.1"/>
    <property type="molecule type" value="Genomic_DNA"/>
</dbReference>
<gene>
    <name evidence="7" type="ORF">NLS_LOCUS7675</name>
</gene>
<feature type="transmembrane region" description="Helical" evidence="5">
    <location>
        <begin position="188"/>
        <end position="208"/>
    </location>
</feature>
<keyword evidence="3 5" id="KW-1133">Transmembrane helix</keyword>
<feature type="domain" description="G-protein coupled receptors family 1 profile" evidence="6">
    <location>
        <begin position="84"/>
        <end position="348"/>
    </location>
</feature>
<organism evidence="7 8">
    <name type="scientific">Litomosoides sigmodontis</name>
    <name type="common">Filarial nematode worm</name>
    <dbReference type="NCBI Taxonomy" id="42156"/>
    <lineage>
        <taxon>Eukaryota</taxon>
        <taxon>Metazoa</taxon>
        <taxon>Ecdysozoa</taxon>
        <taxon>Nematoda</taxon>
        <taxon>Chromadorea</taxon>
        <taxon>Rhabditida</taxon>
        <taxon>Spirurina</taxon>
        <taxon>Spiruromorpha</taxon>
        <taxon>Filarioidea</taxon>
        <taxon>Onchocercidae</taxon>
        <taxon>Litomosoides</taxon>
    </lineage>
</organism>
<dbReference type="InterPro" id="IPR017452">
    <property type="entry name" value="GPCR_Rhodpsn_7TM"/>
</dbReference>
<evidence type="ECO:0000256" key="4">
    <source>
        <dbReference type="ARBA" id="ARBA00023136"/>
    </source>
</evidence>
<feature type="transmembrane region" description="Helical" evidence="5">
    <location>
        <begin position="156"/>
        <end position="176"/>
    </location>
</feature>
<dbReference type="InterPro" id="IPR000276">
    <property type="entry name" value="GPCR_Rhodpsn"/>
</dbReference>
<dbReference type="GO" id="GO:0016020">
    <property type="term" value="C:membrane"/>
    <property type="evidence" value="ECO:0007669"/>
    <property type="project" value="UniProtKB-SubCell"/>
</dbReference>
<dbReference type="AlphaFoldDB" id="A0A3P6TEE9"/>
<keyword evidence="2 5" id="KW-0812">Transmembrane</keyword>
<accession>A0A3P6TEE9</accession>
<dbReference type="CDD" id="cd00637">
    <property type="entry name" value="7tm_classA_rhodopsin-like"/>
    <property type="match status" value="1"/>
</dbReference>
<dbReference type="OrthoDB" id="5857364at2759"/>
<sequence length="382" mass="44099">MKSPQTGIETNSFSAANLKISGKNFAMGKMIARSFCIIALFLILPLRCEEKNMSIFDIRNNSNTVSKYVAIVVFSFFILYGIVGNLLLATVIRCRENHYSRAFIFIISQLIICNLTVFFLQLVYIVPGILGFGSSLHEHVAFWSHHVFVNVERLCFVAILQFTFLLAVNRFVVLILPKFDVWFESKLLFMIGLLWLSALAITISHTYFCTTRYHVSTLSWIINCTKQSGESGKFFIQIYTLWKTVLPVAMFIIYIVIFYSIRRKRYFSSGIFTLFARQNASASKTNNYERSMLIQAALTCISMEIEMIFFEFSSAFAVKIFGTEAYVLSRITVNCLIIFNCSVLPTVYFIYNKRARRIIKQHFLRLFLKDRFVTNTTTLQVN</sequence>
<dbReference type="Gene3D" id="1.20.1070.10">
    <property type="entry name" value="Rhodopsin 7-helix transmembrane proteins"/>
    <property type="match status" value="1"/>
</dbReference>
<proteinExistence type="predicted"/>
<feature type="transmembrane region" description="Helical" evidence="5">
    <location>
        <begin position="241"/>
        <end position="261"/>
    </location>
</feature>
<evidence type="ECO:0000256" key="3">
    <source>
        <dbReference type="ARBA" id="ARBA00022989"/>
    </source>
</evidence>
<dbReference type="PANTHER" id="PTHR22718">
    <property type="entry name" value="SERPENTINE RECEPTOR, CLASS X"/>
    <property type="match status" value="1"/>
</dbReference>
<protein>
    <recommendedName>
        <fullName evidence="6">G-protein coupled receptors family 1 profile domain-containing protein</fullName>
    </recommendedName>
</protein>
<evidence type="ECO:0000313" key="8">
    <source>
        <dbReference type="Proteomes" id="UP000277928"/>
    </source>
</evidence>
<dbReference type="SUPFAM" id="SSF81321">
    <property type="entry name" value="Family A G protein-coupled receptor-like"/>
    <property type="match status" value="1"/>
</dbReference>
<reference evidence="7 8" key="1">
    <citation type="submission" date="2018-08" db="EMBL/GenBank/DDBJ databases">
        <authorList>
            <person name="Laetsch R D."/>
            <person name="Stevens L."/>
            <person name="Kumar S."/>
            <person name="Blaxter L. M."/>
        </authorList>
    </citation>
    <scope>NUCLEOTIDE SEQUENCE [LARGE SCALE GENOMIC DNA]</scope>
</reference>
<evidence type="ECO:0000256" key="2">
    <source>
        <dbReference type="ARBA" id="ARBA00022692"/>
    </source>
</evidence>
<keyword evidence="4 5" id="KW-0472">Membrane</keyword>
<evidence type="ECO:0000313" key="7">
    <source>
        <dbReference type="EMBL" id="VDK86542.1"/>
    </source>
</evidence>
<keyword evidence="8" id="KW-1185">Reference proteome</keyword>
<dbReference type="Proteomes" id="UP000277928">
    <property type="component" value="Unassembled WGS sequence"/>
</dbReference>
<evidence type="ECO:0000256" key="5">
    <source>
        <dbReference type="SAM" id="Phobius"/>
    </source>
</evidence>
<dbReference type="PROSITE" id="PS50262">
    <property type="entry name" value="G_PROTEIN_RECEP_F1_2"/>
    <property type="match status" value="1"/>
</dbReference>
<dbReference type="PANTHER" id="PTHR22718:SF25">
    <property type="entry name" value="G-PROTEIN COUPLED RECEPTORS FAMILY 1 PROFILE DOMAIN-CONTAINING PROTEIN"/>
    <property type="match status" value="1"/>
</dbReference>
<feature type="transmembrane region" description="Helical" evidence="5">
    <location>
        <begin position="330"/>
        <end position="351"/>
    </location>
</feature>
<dbReference type="PRINTS" id="PR00237">
    <property type="entry name" value="GPCRRHODOPSN"/>
</dbReference>
<dbReference type="GO" id="GO:0004930">
    <property type="term" value="F:G protein-coupled receptor activity"/>
    <property type="evidence" value="ECO:0007669"/>
    <property type="project" value="InterPro"/>
</dbReference>
<comment type="subcellular location">
    <subcellularLocation>
        <location evidence="1">Membrane</location>
    </subcellularLocation>
</comment>
<feature type="transmembrane region" description="Helical" evidence="5">
    <location>
        <begin position="103"/>
        <end position="126"/>
    </location>
</feature>
<evidence type="ECO:0000259" key="6">
    <source>
        <dbReference type="PROSITE" id="PS50262"/>
    </source>
</evidence>
<name>A0A3P6TEE9_LITSI</name>
<evidence type="ECO:0000256" key="1">
    <source>
        <dbReference type="ARBA" id="ARBA00004370"/>
    </source>
</evidence>
<feature type="transmembrane region" description="Helical" evidence="5">
    <location>
        <begin position="68"/>
        <end position="91"/>
    </location>
</feature>
<feature type="transmembrane region" description="Helical" evidence="5">
    <location>
        <begin position="292"/>
        <end position="310"/>
    </location>
</feature>
<dbReference type="OMA" id="PFFAIVY"/>
<feature type="transmembrane region" description="Helical" evidence="5">
    <location>
        <begin position="30"/>
        <end position="48"/>
    </location>
</feature>